<accession>A0A9P6XFP2</accession>
<comment type="subcellular location">
    <subcellularLocation>
        <location evidence="3">Cytoplasm</location>
    </subcellularLocation>
    <subcellularLocation>
        <location evidence="2">Nucleus</location>
    </subcellularLocation>
</comment>
<keyword evidence="10" id="KW-0808">Transferase</keyword>
<evidence type="ECO:0000256" key="1">
    <source>
        <dbReference type="ARBA" id="ARBA00003747"/>
    </source>
</evidence>
<evidence type="ECO:0000256" key="10">
    <source>
        <dbReference type="ARBA" id="ARBA00022679"/>
    </source>
</evidence>
<dbReference type="NCBIfam" id="TIGR03724">
    <property type="entry name" value="arch_bud32"/>
    <property type="match status" value="1"/>
</dbReference>
<evidence type="ECO:0000256" key="5">
    <source>
        <dbReference type="ARBA" id="ARBA00010630"/>
    </source>
</evidence>
<dbReference type="InterPro" id="IPR036322">
    <property type="entry name" value="WD40_repeat_dom_sf"/>
</dbReference>
<dbReference type="GO" id="GO:0016787">
    <property type="term" value="F:hydrolase activity"/>
    <property type="evidence" value="ECO:0007669"/>
    <property type="project" value="UniProtKB-KW"/>
</dbReference>
<dbReference type="InterPro" id="IPR022495">
    <property type="entry name" value="Bud32"/>
</dbReference>
<evidence type="ECO:0000256" key="11">
    <source>
        <dbReference type="ARBA" id="ARBA00022694"/>
    </source>
</evidence>
<dbReference type="Gene3D" id="3.30.200.20">
    <property type="entry name" value="Phosphorylase Kinase, domain 1"/>
    <property type="match status" value="1"/>
</dbReference>
<evidence type="ECO:0000256" key="19">
    <source>
        <dbReference type="ARBA" id="ARBA00047899"/>
    </source>
</evidence>
<dbReference type="InterPro" id="IPR011009">
    <property type="entry name" value="Kinase-like_dom_sf"/>
</dbReference>
<dbReference type="EMBL" id="JAANQT010000253">
    <property type="protein sequence ID" value="KAG1312730.1"/>
    <property type="molecule type" value="Genomic_DNA"/>
</dbReference>
<dbReference type="GO" id="GO:0004674">
    <property type="term" value="F:protein serine/threonine kinase activity"/>
    <property type="evidence" value="ECO:0007669"/>
    <property type="project" value="UniProtKB-KW"/>
</dbReference>
<dbReference type="Pfam" id="PF00400">
    <property type="entry name" value="WD40"/>
    <property type="match status" value="2"/>
</dbReference>
<keyword evidence="15" id="KW-0378">Hydrolase</keyword>
<keyword evidence="17" id="KW-0009">Actin-binding</keyword>
<organism evidence="25 26">
    <name type="scientific">Rhizopus oryzae</name>
    <name type="common">Mucormycosis agent</name>
    <name type="synonym">Rhizopus arrhizus var. delemar</name>
    <dbReference type="NCBI Taxonomy" id="64495"/>
    <lineage>
        <taxon>Eukaryota</taxon>
        <taxon>Fungi</taxon>
        <taxon>Fungi incertae sedis</taxon>
        <taxon>Mucoromycota</taxon>
        <taxon>Mucoromycotina</taxon>
        <taxon>Mucoromycetes</taxon>
        <taxon>Mucorales</taxon>
        <taxon>Mucorineae</taxon>
        <taxon>Rhizopodaceae</taxon>
        <taxon>Rhizopus</taxon>
    </lineage>
</organism>
<sequence>MIPDNAVLIKQGAEAKVLQLPTFLSLPAGCIAKERFKKTYRHPELDQQLTSKRVVQEARNLQKCKKAGMDTPTVYFVDIAQSTIYMENIVGITVKQRLLDNQMNDYKDVDTDSLAQKMGESLAKMHSLNIVHGDLTTSNFMLREGSDSLVVIDFGLSYISVLQEDKAVDLYVLERAFSSTHPKTEILFAKILKHYSAAYKQSKPVLTKLGEVRLRGRKRSMVGMRSQQLEWYSDILVGTSSSDAANLIQVNHRWIAVKWGGHGGSIGLLPLNKPGKGCSETARVFHAHGSALSDWCFSDFDDSLLATGAEDSMIKLWRIGEDQDPNCQMSVKTPSRRVDMLRFHPTTDQIITSLGNDGKQVCIWDVEKSTKALDVSGTSPFHSFSWKSDGSLLATSGKAVINIWDPRSNKDPVSTGPGHSGIKGSKPIWLGSSNYIFSIGTDKFHSRQYALWDSRDLSKPLISNGLDTSTGTLLPLFDEDTETIYLISKGDSIIRSLQISNLYTDPTMELVTAHGPNEIIYGGALLPKHSLDVMHAEIARVMAISGNSVIPISYNVPKKSYLDFDASLFPDTKGTVPSLSSSEWLEGKTANVAKVSLDPAKVSQLKKQEEQQPIEISQSRSKTPVAEASTVDQRKINEDKTVVDEEKQSFLKNVEVKENLNKPNESSDAVEFEQRVETTTEAIKSPITPSVAHKALPKYGSTGISAYKYISGKVYHPSTHFDDLRGLSINKSGDCDLIQASNKFIAVPISGPGGRVGIINAQKPGRLPTHIPCVLCGSEVTNFKFDPFDHNRLVTVSLDNKIRVWDIPDAGIEEDLEEPQHILADISMDKLHLLEFHPTTKDVLLSVSQDIDNPTIRIWDLKEKMAKLKFDGVHKGTIFSSTWSLDGRQLVTTSKEKVIRILDARTGKVLSEGPSHNSLRPSCARWLDNSGELIASVGFGTGSSRELLLYRSSDLSKPIARQMIDISPSIMSIHFDQDCRILYAAGRGDRTIHCYEIENNTFISLPKIEAGSLQQGFAFLPKKVCNVKEIEIAKFYRLTSTSIEPVGVHVPRARSEYFQDDIFVPTLDTDHYSQEACDWFNGNDKELNVISLQPKDMEPLSVAPPPASQAKAKAKFEMGKKFVSEEEKRKQLMDRMFSTAKEVDDDEAQKSVKSEEEEVLDEEWDE</sequence>
<evidence type="ECO:0000256" key="3">
    <source>
        <dbReference type="ARBA" id="ARBA00004496"/>
    </source>
</evidence>
<comment type="catalytic activity">
    <reaction evidence="20">
        <text>L-seryl-[protein] + ATP = O-phospho-L-seryl-[protein] + ADP + H(+)</text>
        <dbReference type="Rhea" id="RHEA:17989"/>
        <dbReference type="Rhea" id="RHEA-COMP:9863"/>
        <dbReference type="Rhea" id="RHEA-COMP:11604"/>
        <dbReference type="ChEBI" id="CHEBI:15378"/>
        <dbReference type="ChEBI" id="CHEBI:29999"/>
        <dbReference type="ChEBI" id="CHEBI:30616"/>
        <dbReference type="ChEBI" id="CHEBI:83421"/>
        <dbReference type="ChEBI" id="CHEBI:456216"/>
        <dbReference type="EC" id="2.7.11.1"/>
    </reaction>
</comment>
<dbReference type="Proteomes" id="UP000716291">
    <property type="component" value="Unassembled WGS sequence"/>
</dbReference>
<evidence type="ECO:0000256" key="13">
    <source>
        <dbReference type="ARBA" id="ARBA00022741"/>
    </source>
</evidence>
<dbReference type="GO" id="GO:0005524">
    <property type="term" value="F:ATP binding"/>
    <property type="evidence" value="ECO:0007669"/>
    <property type="project" value="UniProtKB-KW"/>
</dbReference>
<reference evidence="25" key="1">
    <citation type="journal article" date="2020" name="Microb. Genom.">
        <title>Genetic diversity of clinical and environmental Mucorales isolates obtained from an investigation of mucormycosis cases among solid organ transplant recipients.</title>
        <authorList>
            <person name="Nguyen M.H."/>
            <person name="Kaul D."/>
            <person name="Muto C."/>
            <person name="Cheng S.J."/>
            <person name="Richter R.A."/>
            <person name="Bruno V.M."/>
            <person name="Liu G."/>
            <person name="Beyhan S."/>
            <person name="Sundermann A.J."/>
            <person name="Mounaud S."/>
            <person name="Pasculle A.W."/>
            <person name="Nierman W.C."/>
            <person name="Driscoll E."/>
            <person name="Cumbie R."/>
            <person name="Clancy C.J."/>
            <person name="Dupont C.L."/>
        </authorList>
    </citation>
    <scope>NUCLEOTIDE SEQUENCE</scope>
    <source>
        <strain evidence="25">GL11</strain>
    </source>
</reference>
<evidence type="ECO:0000256" key="21">
    <source>
        <dbReference type="PROSITE-ProRule" id="PRU00221"/>
    </source>
</evidence>
<dbReference type="Pfam" id="PF16300">
    <property type="entry name" value="WD40_4"/>
    <property type="match status" value="2"/>
</dbReference>
<dbReference type="Pfam" id="PF06293">
    <property type="entry name" value="Kdo"/>
    <property type="match status" value="1"/>
</dbReference>
<evidence type="ECO:0000256" key="9">
    <source>
        <dbReference type="ARBA" id="ARBA00022574"/>
    </source>
</evidence>
<evidence type="ECO:0000256" key="6">
    <source>
        <dbReference type="ARBA" id="ARBA00022490"/>
    </source>
</evidence>
<evidence type="ECO:0000259" key="24">
    <source>
        <dbReference type="SMART" id="SM01166"/>
    </source>
</evidence>
<evidence type="ECO:0000256" key="22">
    <source>
        <dbReference type="RuleBase" id="RU280818"/>
    </source>
</evidence>
<dbReference type="PANTHER" id="PTHR10856">
    <property type="entry name" value="CORONIN"/>
    <property type="match status" value="1"/>
</dbReference>
<keyword evidence="11" id="KW-0819">tRNA processing</keyword>
<dbReference type="GO" id="GO:0008033">
    <property type="term" value="P:tRNA processing"/>
    <property type="evidence" value="ECO:0007669"/>
    <property type="project" value="UniProtKB-KW"/>
</dbReference>
<feature type="region of interest" description="Disordered" evidence="23">
    <location>
        <begin position="1140"/>
        <end position="1166"/>
    </location>
</feature>
<evidence type="ECO:0000256" key="4">
    <source>
        <dbReference type="ARBA" id="ARBA00009482"/>
    </source>
</evidence>
<keyword evidence="14" id="KW-0418">Kinase</keyword>
<dbReference type="AlphaFoldDB" id="A0A9P6XFP2"/>
<evidence type="ECO:0000256" key="8">
    <source>
        <dbReference type="ARBA" id="ARBA00022553"/>
    </source>
</evidence>
<keyword evidence="18" id="KW-0539">Nucleus</keyword>
<feature type="domain" description="DUF1899" evidence="24">
    <location>
        <begin position="221"/>
        <end position="275"/>
    </location>
</feature>
<evidence type="ECO:0000256" key="18">
    <source>
        <dbReference type="ARBA" id="ARBA00023242"/>
    </source>
</evidence>
<evidence type="ECO:0000256" key="12">
    <source>
        <dbReference type="ARBA" id="ARBA00022737"/>
    </source>
</evidence>
<dbReference type="SMART" id="SM00320">
    <property type="entry name" value="WD40"/>
    <property type="match status" value="7"/>
</dbReference>
<dbReference type="InterPro" id="IPR001680">
    <property type="entry name" value="WD40_rpt"/>
</dbReference>
<feature type="compositionally biased region" description="Acidic residues" evidence="23">
    <location>
        <begin position="1155"/>
        <end position="1166"/>
    </location>
</feature>
<dbReference type="PROSITE" id="PS50082">
    <property type="entry name" value="WD_REPEATS_2"/>
    <property type="match status" value="2"/>
</dbReference>
<proteinExistence type="inferred from homology"/>
<feature type="repeat" description="WD" evidence="21">
    <location>
        <begin position="780"/>
        <end position="807"/>
    </location>
</feature>
<dbReference type="FunFam" id="1.10.510.10:FF:000323">
    <property type="entry name" value="TP53-regulating kinase, putative"/>
    <property type="match status" value="1"/>
</dbReference>
<feature type="region of interest" description="Disordered" evidence="23">
    <location>
        <begin position="604"/>
        <end position="631"/>
    </location>
</feature>
<dbReference type="SUPFAM" id="SSF56112">
    <property type="entry name" value="Protein kinase-like (PK-like)"/>
    <property type="match status" value="1"/>
</dbReference>
<keyword evidence="6" id="KW-0963">Cytoplasm</keyword>
<gene>
    <name evidence="25" type="ORF">G6F64_002804</name>
</gene>
<dbReference type="GO" id="GO:0000408">
    <property type="term" value="C:EKC/KEOPS complex"/>
    <property type="evidence" value="ECO:0007669"/>
    <property type="project" value="UniProtKB-ARBA"/>
</dbReference>
<comment type="similarity">
    <text evidence="5">Belongs to the protein kinase superfamily. BUD32 family.</text>
</comment>
<name>A0A9P6XFP2_RHIOR</name>
<evidence type="ECO:0000256" key="23">
    <source>
        <dbReference type="SAM" id="MobiDB-lite"/>
    </source>
</evidence>
<evidence type="ECO:0000256" key="17">
    <source>
        <dbReference type="ARBA" id="ARBA00023203"/>
    </source>
</evidence>
<evidence type="ECO:0000256" key="15">
    <source>
        <dbReference type="ARBA" id="ARBA00022801"/>
    </source>
</evidence>
<evidence type="ECO:0000313" key="26">
    <source>
        <dbReference type="Proteomes" id="UP000716291"/>
    </source>
</evidence>
<keyword evidence="9 21" id="KW-0853">WD repeat</keyword>
<evidence type="ECO:0000256" key="2">
    <source>
        <dbReference type="ARBA" id="ARBA00004123"/>
    </source>
</evidence>
<keyword evidence="7" id="KW-0723">Serine/threonine-protein kinase</keyword>
<dbReference type="Pfam" id="PF08953">
    <property type="entry name" value="DUF1899"/>
    <property type="match status" value="2"/>
</dbReference>
<comment type="catalytic activity">
    <reaction evidence="19">
        <text>L-threonyl-[protein] + ATP = O-phospho-L-threonyl-[protein] + ADP + H(+)</text>
        <dbReference type="Rhea" id="RHEA:46608"/>
        <dbReference type="Rhea" id="RHEA-COMP:11060"/>
        <dbReference type="Rhea" id="RHEA-COMP:11605"/>
        <dbReference type="ChEBI" id="CHEBI:15378"/>
        <dbReference type="ChEBI" id="CHEBI:30013"/>
        <dbReference type="ChEBI" id="CHEBI:30616"/>
        <dbReference type="ChEBI" id="CHEBI:61977"/>
        <dbReference type="ChEBI" id="CHEBI:456216"/>
        <dbReference type="EC" id="2.7.11.1"/>
    </reaction>
</comment>
<dbReference type="GO" id="GO:0005737">
    <property type="term" value="C:cytoplasm"/>
    <property type="evidence" value="ECO:0007669"/>
    <property type="project" value="UniProtKB-SubCell"/>
</dbReference>
<dbReference type="Gene3D" id="1.10.510.10">
    <property type="entry name" value="Transferase(Phosphotransferase) domain 1"/>
    <property type="match status" value="1"/>
</dbReference>
<evidence type="ECO:0000313" key="25">
    <source>
        <dbReference type="EMBL" id="KAG1312730.1"/>
    </source>
</evidence>
<dbReference type="Gene3D" id="2.130.10.10">
    <property type="entry name" value="YVTN repeat-like/Quinoprotein amine dehydrogenase"/>
    <property type="match status" value="2"/>
</dbReference>
<comment type="caution">
    <text evidence="25">The sequence shown here is derived from an EMBL/GenBank/DDBJ whole genome shotgun (WGS) entry which is preliminary data.</text>
</comment>
<dbReference type="FunFam" id="3.30.200.20:FF:000201">
    <property type="entry name" value="TP53-regulating kinase isoform X1"/>
    <property type="match status" value="1"/>
</dbReference>
<dbReference type="GO" id="GO:0003779">
    <property type="term" value="F:actin binding"/>
    <property type="evidence" value="ECO:0007669"/>
    <property type="project" value="UniProtKB-KW"/>
</dbReference>
<dbReference type="SMART" id="SM01166">
    <property type="entry name" value="DUF1899"/>
    <property type="match status" value="2"/>
</dbReference>
<evidence type="ECO:0000256" key="14">
    <source>
        <dbReference type="ARBA" id="ARBA00022777"/>
    </source>
</evidence>
<comment type="function">
    <text evidence="1">Component of the EKC/KEOPS complex that is required for the formation of a threonylcarbamoyl group on adenosine at position 37 (t(6)A37) in tRNAs that read codons beginning with adenine. The complex is probably involved in the transfer of the threonylcarbamoyl moiety of threonylcarbamoyl-AMP (TC-AMP) to the N6 group of A37. BUD32 has ATPase activity in the context of the EKC/KEOPS complex and likely plays a supporting role to the catalytic subunit KAE1. The EKC/KEOPS complex also promotes both telomere uncapping and telomere elongation. The complex is required for efficient recruitment of transcriptional coactivators.</text>
</comment>
<keyword evidence="12 22" id="KW-0677">Repeat</keyword>
<keyword evidence="13" id="KW-0547">Nucleotide-binding</keyword>
<dbReference type="InterPro" id="IPR015505">
    <property type="entry name" value="Coronin"/>
</dbReference>
<keyword evidence="16" id="KW-0067">ATP-binding</keyword>
<feature type="domain" description="DUF1899" evidence="24">
    <location>
        <begin position="705"/>
        <end position="765"/>
    </location>
</feature>
<dbReference type="InterPro" id="IPR008266">
    <property type="entry name" value="Tyr_kinase_AS"/>
</dbReference>
<evidence type="ECO:0000256" key="7">
    <source>
        <dbReference type="ARBA" id="ARBA00022527"/>
    </source>
</evidence>
<evidence type="ECO:0000256" key="20">
    <source>
        <dbReference type="ARBA" id="ARBA00048679"/>
    </source>
</evidence>
<feature type="repeat" description="WD" evidence="21">
    <location>
        <begin position="285"/>
        <end position="319"/>
    </location>
</feature>
<evidence type="ECO:0000256" key="16">
    <source>
        <dbReference type="ARBA" id="ARBA00022840"/>
    </source>
</evidence>
<dbReference type="SUPFAM" id="SSF50978">
    <property type="entry name" value="WD40 repeat-like"/>
    <property type="match status" value="2"/>
</dbReference>
<dbReference type="PROSITE" id="PS00109">
    <property type="entry name" value="PROTEIN_KINASE_TYR"/>
    <property type="match status" value="1"/>
</dbReference>
<keyword evidence="26" id="KW-1185">Reference proteome</keyword>
<dbReference type="GO" id="GO:0005634">
    <property type="term" value="C:nucleus"/>
    <property type="evidence" value="ECO:0007669"/>
    <property type="project" value="UniProtKB-SubCell"/>
</dbReference>
<keyword evidence="8" id="KW-0597">Phosphoprotein</keyword>
<protein>
    <recommendedName>
        <fullName evidence="22">Coronin</fullName>
    </recommendedName>
</protein>
<dbReference type="InterPro" id="IPR015943">
    <property type="entry name" value="WD40/YVTN_repeat-like_dom_sf"/>
</dbReference>
<dbReference type="PANTHER" id="PTHR10856:SF20">
    <property type="entry name" value="CORONIN-7"/>
    <property type="match status" value="1"/>
</dbReference>
<dbReference type="SMART" id="SM01167">
    <property type="entry name" value="DUF1900"/>
    <property type="match status" value="2"/>
</dbReference>
<comment type="similarity">
    <text evidence="4 22">Belongs to the WD repeat coronin family.</text>
</comment>
<dbReference type="InterPro" id="IPR015048">
    <property type="entry name" value="DUF1899"/>
</dbReference>